<protein>
    <submittedName>
        <fullName evidence="3">Pimeloyl-ACP methyl ester carboxylesterase</fullName>
    </submittedName>
</protein>
<dbReference type="InterPro" id="IPR029058">
    <property type="entry name" value="AB_hydrolase_fold"/>
</dbReference>
<dbReference type="PRINTS" id="PR00412">
    <property type="entry name" value="EPOXHYDRLASE"/>
</dbReference>
<dbReference type="RefSeq" id="WP_133880099.1">
    <property type="nucleotide sequence ID" value="NZ_MWIN01000012.1"/>
</dbReference>
<gene>
    <name evidence="3" type="ORF">DFR24_0894</name>
</gene>
<keyword evidence="4" id="KW-1185">Reference proteome</keyword>
<dbReference type="OrthoDB" id="9780765at2"/>
<dbReference type="Gene3D" id="3.40.50.1820">
    <property type="entry name" value="alpha/beta hydrolase"/>
    <property type="match status" value="1"/>
</dbReference>
<feature type="domain" description="AB hydrolase-1" evidence="2">
    <location>
        <begin position="25"/>
        <end position="126"/>
    </location>
</feature>
<dbReference type="EMBL" id="SOBT01000008">
    <property type="protein sequence ID" value="TDU31524.1"/>
    <property type="molecule type" value="Genomic_DNA"/>
</dbReference>
<dbReference type="SUPFAM" id="SSF53474">
    <property type="entry name" value="alpha/beta-Hydrolases"/>
    <property type="match status" value="1"/>
</dbReference>
<dbReference type="GO" id="GO:0016787">
    <property type="term" value="F:hydrolase activity"/>
    <property type="evidence" value="ECO:0007669"/>
    <property type="project" value="UniProtKB-KW"/>
</dbReference>
<comment type="caution">
    <text evidence="3">The sequence shown here is derived from an EMBL/GenBank/DDBJ whole genome shotgun (WGS) entry which is preliminary data.</text>
</comment>
<evidence type="ECO:0000313" key="3">
    <source>
        <dbReference type="EMBL" id="TDU31524.1"/>
    </source>
</evidence>
<organism evidence="3 4">
    <name type="scientific">Panacagrimonas perspica</name>
    <dbReference type="NCBI Taxonomy" id="381431"/>
    <lineage>
        <taxon>Bacteria</taxon>
        <taxon>Pseudomonadati</taxon>
        <taxon>Pseudomonadota</taxon>
        <taxon>Gammaproteobacteria</taxon>
        <taxon>Nevskiales</taxon>
        <taxon>Nevskiaceae</taxon>
        <taxon>Panacagrimonas</taxon>
    </lineage>
</organism>
<keyword evidence="1" id="KW-0378">Hydrolase</keyword>
<evidence type="ECO:0000256" key="1">
    <source>
        <dbReference type="ARBA" id="ARBA00022801"/>
    </source>
</evidence>
<dbReference type="Pfam" id="PF00561">
    <property type="entry name" value="Abhydrolase_1"/>
    <property type="match status" value="1"/>
</dbReference>
<accession>A0A4R7PBQ5</accession>
<dbReference type="Proteomes" id="UP000295341">
    <property type="component" value="Unassembled WGS sequence"/>
</dbReference>
<proteinExistence type="predicted"/>
<dbReference type="AlphaFoldDB" id="A0A4R7PBQ5"/>
<name>A0A4R7PBQ5_9GAMM</name>
<dbReference type="InterPro" id="IPR000639">
    <property type="entry name" value="Epox_hydrolase-like"/>
</dbReference>
<evidence type="ECO:0000259" key="2">
    <source>
        <dbReference type="Pfam" id="PF00561"/>
    </source>
</evidence>
<sequence>MTPRKHHLLDIRGTRIHAVEEGSGPLVLMIHGFPESWYSWRHQLSALAAAGYRAVAIDQRGYGRSSKFWTPESYRIRALVADAVGVVHALGEKNAVIVGHDWGGPVAWVSAWLHPEIFRGVVGMSVPFSDRGLVGLPGCPFGERSPEVVHKELAGPGQDFYQDYFGTLGPVVDEFESDLRGWLRDGVWSLSGDALGSIGINLDTMNPIDIIRGSAMCVPHGHRMKERFMSPPRQPAWFSESDLDFYVGEFERSGVSGPLSYYREMTASWNELESQSGKPMTVPALYLTGEFDVCRGWGLETIARAAERMPNFTGTKVFAGCGHWTQQERPEETNAALLEFLGSLPA</sequence>
<dbReference type="PANTHER" id="PTHR43329">
    <property type="entry name" value="EPOXIDE HYDROLASE"/>
    <property type="match status" value="1"/>
</dbReference>
<dbReference type="InterPro" id="IPR000073">
    <property type="entry name" value="AB_hydrolase_1"/>
</dbReference>
<evidence type="ECO:0000313" key="4">
    <source>
        <dbReference type="Proteomes" id="UP000295341"/>
    </source>
</evidence>
<reference evidence="3 4" key="1">
    <citation type="submission" date="2019-03" db="EMBL/GenBank/DDBJ databases">
        <title>Genomic Encyclopedia of Type Strains, Phase IV (KMG-IV): sequencing the most valuable type-strain genomes for metagenomic binning, comparative biology and taxonomic classification.</title>
        <authorList>
            <person name="Goeker M."/>
        </authorList>
    </citation>
    <scope>NUCLEOTIDE SEQUENCE [LARGE SCALE GENOMIC DNA]</scope>
    <source>
        <strain evidence="3 4">DSM 26377</strain>
    </source>
</reference>